<feature type="region of interest" description="Disordered" evidence="3">
    <location>
        <begin position="32"/>
        <end position="56"/>
    </location>
</feature>
<evidence type="ECO:0000313" key="5">
    <source>
        <dbReference type="Proteomes" id="UP000235786"/>
    </source>
</evidence>
<dbReference type="NCBIfam" id="TIGR00756">
    <property type="entry name" value="PPR"/>
    <property type="match status" value="1"/>
</dbReference>
<evidence type="ECO:0000256" key="3">
    <source>
        <dbReference type="SAM" id="MobiDB-lite"/>
    </source>
</evidence>
<protein>
    <recommendedName>
        <fullName evidence="6">Pentatricopeptide repeat protein</fullName>
    </recommendedName>
</protein>
<dbReference type="PANTHER" id="PTHR47942:SF63">
    <property type="entry name" value="PENTATRICOPEPTIDE REPEAT-CONTAINING PROTEIN"/>
    <property type="match status" value="1"/>
</dbReference>
<keyword evidence="5" id="KW-1185">Reference proteome</keyword>
<feature type="repeat" description="PPR" evidence="2">
    <location>
        <begin position="497"/>
        <end position="531"/>
    </location>
</feature>
<dbReference type="InterPro" id="IPR002885">
    <property type="entry name" value="PPR_rpt"/>
</dbReference>
<proteinExistence type="predicted"/>
<dbReference type="EMBL" id="KZ613946">
    <property type="protein sequence ID" value="PMD40131.1"/>
    <property type="molecule type" value="Genomic_DNA"/>
</dbReference>
<dbReference type="Gene3D" id="1.25.40.10">
    <property type="entry name" value="Tetratricopeptide repeat domain"/>
    <property type="match status" value="2"/>
</dbReference>
<accession>A0A2J6RNN6</accession>
<dbReference type="Proteomes" id="UP000235786">
    <property type="component" value="Unassembled WGS sequence"/>
</dbReference>
<keyword evidence="1" id="KW-0677">Repeat</keyword>
<dbReference type="InterPro" id="IPR051222">
    <property type="entry name" value="PPR/CCM1_RNA-binding"/>
</dbReference>
<dbReference type="PANTHER" id="PTHR47942">
    <property type="entry name" value="TETRATRICOPEPTIDE REPEAT (TPR)-LIKE SUPERFAMILY PROTEIN-RELATED"/>
    <property type="match status" value="1"/>
</dbReference>
<dbReference type="OrthoDB" id="185373at2759"/>
<evidence type="ECO:0000256" key="1">
    <source>
        <dbReference type="ARBA" id="ARBA00022737"/>
    </source>
</evidence>
<feature type="compositionally biased region" description="Polar residues" evidence="3">
    <location>
        <begin position="32"/>
        <end position="41"/>
    </location>
</feature>
<evidence type="ECO:0008006" key="6">
    <source>
        <dbReference type="Google" id="ProtNLM"/>
    </source>
</evidence>
<name>A0A2J6RNN6_HYAVF</name>
<dbReference type="InterPro" id="IPR011990">
    <property type="entry name" value="TPR-like_helical_dom_sf"/>
</dbReference>
<feature type="compositionally biased region" description="Low complexity" evidence="3">
    <location>
        <begin position="175"/>
        <end position="191"/>
    </location>
</feature>
<dbReference type="PROSITE" id="PS51375">
    <property type="entry name" value="PPR"/>
    <property type="match status" value="1"/>
</dbReference>
<organism evidence="4 5">
    <name type="scientific">Hyaloscypha variabilis (strain UAMH 11265 / GT02V1 / F)</name>
    <name type="common">Meliniomyces variabilis</name>
    <dbReference type="NCBI Taxonomy" id="1149755"/>
    <lineage>
        <taxon>Eukaryota</taxon>
        <taxon>Fungi</taxon>
        <taxon>Dikarya</taxon>
        <taxon>Ascomycota</taxon>
        <taxon>Pezizomycotina</taxon>
        <taxon>Leotiomycetes</taxon>
        <taxon>Helotiales</taxon>
        <taxon>Hyaloscyphaceae</taxon>
        <taxon>Hyaloscypha</taxon>
        <taxon>Hyaloscypha variabilis</taxon>
    </lineage>
</organism>
<evidence type="ECO:0000256" key="2">
    <source>
        <dbReference type="PROSITE-ProRule" id="PRU00708"/>
    </source>
</evidence>
<feature type="region of interest" description="Disordered" evidence="3">
    <location>
        <begin position="171"/>
        <end position="194"/>
    </location>
</feature>
<dbReference type="AlphaFoldDB" id="A0A2J6RNN6"/>
<evidence type="ECO:0000313" key="4">
    <source>
        <dbReference type="EMBL" id="PMD40131.1"/>
    </source>
</evidence>
<sequence>MPPPHRLLASRLQGYVCRACLSKSKVKIPQQSRWLSRNVTNGERPARSKGASQHVEPQEAVIRLFDQAPDGTRVEIPTDFVDGMEKEFQDYEMGEGKSIEELVGPVDFESFLDDVRQHSPYDPMLGGESLEEMTKNTEELEALVERLENIDFRTLSAEDRNKLREELLQLAASDASPPTTTVSEAASSPAPESKRVAPLAEMAVIPVELFEEGDRYHIEALNKAISRKEKTIEKPLASRSVKKKRLLSVWQRYLKCRNTLRSRPQAIPPSVWDRLWDECTIGSGSNMDRIKVLGEDMSNANAPLSLPRKLLYIESMFVSGDRSIAVKEWEALRQFSEDSLNYKGYCELGVRMFCQMGNVEQAFRIAELWDIHDHDPSRFRILLPIIRAFLSAKDELSVHRAWALYIRIQYNFGSQMTMEDYDAVTSMFLAANQPDLALGAFKDMMLTGTTSATLQNSSAQYTKIVGVDQLGSIAIEKRELDWENSRALANLPAQFNNRFFFGSWIKKLIGEGKLDAAKQVFDLMQARRIKPDAKHMNGLIGAWLRQGHETSRILAEDMAWKMIRARLDFVESRNSASAYKVASPGRVVATDNLGSNKPLVLVPSATIETFAILIEQYRRRQKTELILGLLDAMRSAQVRPSTYFMNQLLLCDSRAHETGWAWNTYYTLTRETSVRPDSDTYEILWNLMMKATQLFRARGSAQPANFTTCRRLFADMMERGGRVALTRETYDLIILSFSHSLDQTGVAVALRALQRRFGMYPTMETTRVLVIQLARLGLTNDDGSRPKRLNLNSPLMKARLAGVMEILEMFRDQRIEALLQQGVVFDELEGDAKAEEMLLLLSDLLRYVVHAKISAEERHNYDATIASKTAAEQMGVPDCVPWIAHDNGKSEAV</sequence>
<dbReference type="STRING" id="1149755.A0A2J6RNN6"/>
<gene>
    <name evidence="4" type="ORF">L207DRAFT_513081</name>
</gene>
<reference evidence="4 5" key="1">
    <citation type="submission" date="2016-04" db="EMBL/GenBank/DDBJ databases">
        <title>A degradative enzymes factory behind the ericoid mycorrhizal symbiosis.</title>
        <authorList>
            <consortium name="DOE Joint Genome Institute"/>
            <person name="Martino E."/>
            <person name="Morin E."/>
            <person name="Grelet G."/>
            <person name="Kuo A."/>
            <person name="Kohler A."/>
            <person name="Daghino S."/>
            <person name="Barry K."/>
            <person name="Choi C."/>
            <person name="Cichocki N."/>
            <person name="Clum A."/>
            <person name="Copeland A."/>
            <person name="Hainaut M."/>
            <person name="Haridas S."/>
            <person name="Labutti K."/>
            <person name="Lindquist E."/>
            <person name="Lipzen A."/>
            <person name="Khouja H.-R."/>
            <person name="Murat C."/>
            <person name="Ohm R."/>
            <person name="Olson A."/>
            <person name="Spatafora J."/>
            <person name="Veneault-Fourrey C."/>
            <person name="Henrissat B."/>
            <person name="Grigoriev I."/>
            <person name="Martin F."/>
            <person name="Perotto S."/>
        </authorList>
    </citation>
    <scope>NUCLEOTIDE SEQUENCE [LARGE SCALE GENOMIC DNA]</scope>
    <source>
        <strain evidence="4 5">F</strain>
    </source>
</reference>